<gene>
    <name evidence="1" type="ORF">AG1IA_05460</name>
</gene>
<organism evidence="1 2">
    <name type="scientific">Thanatephorus cucumeris (strain AG1-IA)</name>
    <name type="common">Rice sheath blight fungus</name>
    <name type="synonym">Rhizoctonia solani</name>
    <dbReference type="NCBI Taxonomy" id="983506"/>
    <lineage>
        <taxon>Eukaryota</taxon>
        <taxon>Fungi</taxon>
        <taxon>Dikarya</taxon>
        <taxon>Basidiomycota</taxon>
        <taxon>Agaricomycotina</taxon>
        <taxon>Agaricomycetes</taxon>
        <taxon>Cantharellales</taxon>
        <taxon>Ceratobasidiaceae</taxon>
        <taxon>Rhizoctonia</taxon>
        <taxon>Rhizoctonia solani AG-1</taxon>
    </lineage>
</organism>
<accession>L8WR67</accession>
<name>L8WR67_THACA</name>
<evidence type="ECO:0000313" key="1">
    <source>
        <dbReference type="EMBL" id="ELU40500.1"/>
    </source>
</evidence>
<dbReference type="EMBL" id="AFRT01001418">
    <property type="protein sequence ID" value="ELU40500.1"/>
    <property type="molecule type" value="Genomic_DNA"/>
</dbReference>
<dbReference type="Proteomes" id="UP000011668">
    <property type="component" value="Unassembled WGS sequence"/>
</dbReference>
<dbReference type="CDD" id="cd00048">
    <property type="entry name" value="DSRM_SF"/>
    <property type="match status" value="1"/>
</dbReference>
<dbReference type="HOGENOM" id="CLU_1125168_0_0_1"/>
<evidence type="ECO:0000313" key="2">
    <source>
        <dbReference type="Proteomes" id="UP000011668"/>
    </source>
</evidence>
<proteinExistence type="predicted"/>
<keyword evidence="2" id="KW-1185">Reference proteome</keyword>
<reference evidence="1 2" key="1">
    <citation type="journal article" date="2013" name="Nat. Commun.">
        <title>The evolution and pathogenic mechanisms of the rice sheath blight pathogen.</title>
        <authorList>
            <person name="Zheng A."/>
            <person name="Lin R."/>
            <person name="Xu L."/>
            <person name="Qin P."/>
            <person name="Tang C."/>
            <person name="Ai P."/>
            <person name="Zhang D."/>
            <person name="Liu Y."/>
            <person name="Sun Z."/>
            <person name="Feng H."/>
            <person name="Wang Y."/>
            <person name="Chen Y."/>
            <person name="Liang X."/>
            <person name="Fu R."/>
            <person name="Li Q."/>
            <person name="Zhang J."/>
            <person name="Yu X."/>
            <person name="Xie Z."/>
            <person name="Ding L."/>
            <person name="Guan P."/>
            <person name="Tang J."/>
            <person name="Liang Y."/>
            <person name="Wang S."/>
            <person name="Deng Q."/>
            <person name="Li S."/>
            <person name="Zhu J."/>
            <person name="Wang L."/>
            <person name="Liu H."/>
            <person name="Li P."/>
        </authorList>
    </citation>
    <scope>NUCLEOTIDE SEQUENCE [LARGE SCALE GENOMIC DNA]</scope>
    <source>
        <strain evidence="2">AG-1 IA</strain>
    </source>
</reference>
<comment type="caution">
    <text evidence="1">The sequence shown here is derived from an EMBL/GenBank/DDBJ whole genome shotgun (WGS) entry which is preliminary data.</text>
</comment>
<dbReference type="OrthoDB" id="3132412at2759"/>
<protein>
    <submittedName>
        <fullName evidence="1">Uncharacterized protein</fullName>
    </submittedName>
</protein>
<dbReference type="AlphaFoldDB" id="L8WR67"/>
<sequence>MATIFNRRNGNHVFRVPTKANGWASLVNCWHQQVYNDLPVDYDCVQTGADHEPQWTATPRSKLQCRKDIATGAKKSEAIEESARLIAASGHCVSPVQQMIVQRISLSFVPDDYDIKVNGYRIKTSTFRNKKNPANLLLDSVFEASGGQFPDSCWYHSLCCINLVNDLASPLCFIIVAGTGTTEERLEAHTVLYSSALVNWRLCWYHPDYERHGALPKFAELREPRRAISQLASEPKRCPKNGGGQAG</sequence>